<gene>
    <name evidence="1" type="ORF">PR048_023643</name>
</gene>
<proteinExistence type="predicted"/>
<name>A0ABQ9GUQ8_9NEOP</name>
<comment type="caution">
    <text evidence="1">The sequence shown here is derived from an EMBL/GenBank/DDBJ whole genome shotgun (WGS) entry which is preliminary data.</text>
</comment>
<dbReference type="Proteomes" id="UP001159363">
    <property type="component" value="Chromosome 8"/>
</dbReference>
<evidence type="ECO:0000313" key="1">
    <source>
        <dbReference type="EMBL" id="KAJ8875744.1"/>
    </source>
</evidence>
<sequence length="70" mass="8204">MTKTHHKNDLLLRRNRDDGLHTNLKDEEADLLAFRMDAGEEDSKYHFNSCNRNSTVISKNIDNEVIDWVC</sequence>
<dbReference type="EMBL" id="JARBHB010000009">
    <property type="protein sequence ID" value="KAJ8875744.1"/>
    <property type="molecule type" value="Genomic_DNA"/>
</dbReference>
<keyword evidence="2" id="KW-1185">Reference proteome</keyword>
<accession>A0ABQ9GUQ8</accession>
<evidence type="ECO:0000313" key="2">
    <source>
        <dbReference type="Proteomes" id="UP001159363"/>
    </source>
</evidence>
<reference evidence="1 2" key="1">
    <citation type="submission" date="2023-02" db="EMBL/GenBank/DDBJ databases">
        <title>LHISI_Scaffold_Assembly.</title>
        <authorList>
            <person name="Stuart O.P."/>
            <person name="Cleave R."/>
            <person name="Magrath M.J.L."/>
            <person name="Mikheyev A.S."/>
        </authorList>
    </citation>
    <scope>NUCLEOTIDE SEQUENCE [LARGE SCALE GENOMIC DNA]</scope>
    <source>
        <strain evidence="1">Daus_M_001</strain>
        <tissue evidence="1">Leg muscle</tissue>
    </source>
</reference>
<organism evidence="1 2">
    <name type="scientific">Dryococelus australis</name>
    <dbReference type="NCBI Taxonomy" id="614101"/>
    <lineage>
        <taxon>Eukaryota</taxon>
        <taxon>Metazoa</taxon>
        <taxon>Ecdysozoa</taxon>
        <taxon>Arthropoda</taxon>
        <taxon>Hexapoda</taxon>
        <taxon>Insecta</taxon>
        <taxon>Pterygota</taxon>
        <taxon>Neoptera</taxon>
        <taxon>Polyneoptera</taxon>
        <taxon>Phasmatodea</taxon>
        <taxon>Verophasmatodea</taxon>
        <taxon>Anareolatae</taxon>
        <taxon>Phasmatidae</taxon>
        <taxon>Eurycanthinae</taxon>
        <taxon>Dryococelus</taxon>
    </lineage>
</organism>
<protein>
    <submittedName>
        <fullName evidence="1">Uncharacterized protein</fullName>
    </submittedName>
</protein>